<protein>
    <recommendedName>
        <fullName evidence="1">DUF1653 domain-containing protein</fullName>
    </recommendedName>
</protein>
<feature type="domain" description="DUF1653" evidence="1">
    <location>
        <begin position="8"/>
        <end position="69"/>
    </location>
</feature>
<comment type="caution">
    <text evidence="2">The sequence shown here is derived from an EMBL/GenBank/DDBJ whole genome shotgun (WGS) entry which is preliminary data.</text>
</comment>
<dbReference type="InterPro" id="IPR037135">
    <property type="entry name" value="DUF1653-like_dom_sf"/>
</dbReference>
<dbReference type="AlphaFoldDB" id="A0A0F6AGV1"/>
<reference evidence="2 3" key="1">
    <citation type="journal article" date="2015" name="BMC Genomics">
        <title>Genome mining reveals unlocked bioactive potential of marine Gram-negative bacteria.</title>
        <authorList>
            <person name="Machado H."/>
            <person name="Sonnenschein E.C."/>
            <person name="Melchiorsen J."/>
            <person name="Gram L."/>
        </authorList>
    </citation>
    <scope>NUCLEOTIDE SEQUENCE [LARGE SCALE GENOMIC DNA]</scope>
    <source>
        <strain evidence="2 3">S4054</strain>
    </source>
</reference>
<evidence type="ECO:0000313" key="3">
    <source>
        <dbReference type="Proteomes" id="UP000033434"/>
    </source>
</evidence>
<name>A0A0F6AGV1_9GAMM</name>
<evidence type="ECO:0000259" key="1">
    <source>
        <dbReference type="Pfam" id="PF07866"/>
    </source>
</evidence>
<proteinExistence type="predicted"/>
<dbReference type="RefSeq" id="WP_046354506.1">
    <property type="nucleotide sequence ID" value="NZ_AUXW01000057.1"/>
</dbReference>
<sequence>MPEEFKIGIYRHYKGKDYKVICVATHSESQEQLVVYQTLYGDFDHWVRPLSMFTESVQVNGTVVPRFKYIAKE</sequence>
<dbReference type="EMBL" id="AUXW01000057">
    <property type="protein sequence ID" value="KKE85432.1"/>
    <property type="molecule type" value="Genomic_DNA"/>
</dbReference>
<dbReference type="PATRIC" id="fig|1129367.4.peg.662"/>
<accession>A0A0F6AGV1</accession>
<gene>
    <name evidence="2" type="ORF">N479_05360</name>
</gene>
<dbReference type="InterPro" id="IPR023387">
    <property type="entry name" value="DUF1653-like_dom"/>
</dbReference>
<dbReference type="Pfam" id="PF07866">
    <property type="entry name" value="DUF1653"/>
    <property type="match status" value="1"/>
</dbReference>
<dbReference type="Gene3D" id="2.30.30.320">
    <property type="entry name" value="DUF1653-like domain"/>
    <property type="match status" value="1"/>
</dbReference>
<organism evidence="2 3">
    <name type="scientific">Pseudoalteromonas luteoviolacea S4054</name>
    <dbReference type="NCBI Taxonomy" id="1129367"/>
    <lineage>
        <taxon>Bacteria</taxon>
        <taxon>Pseudomonadati</taxon>
        <taxon>Pseudomonadota</taxon>
        <taxon>Gammaproteobacteria</taxon>
        <taxon>Alteromonadales</taxon>
        <taxon>Pseudoalteromonadaceae</taxon>
        <taxon>Pseudoalteromonas</taxon>
    </lineage>
</organism>
<dbReference type="Proteomes" id="UP000033434">
    <property type="component" value="Unassembled WGS sequence"/>
</dbReference>
<evidence type="ECO:0000313" key="2">
    <source>
        <dbReference type="EMBL" id="KKE85432.1"/>
    </source>
</evidence>